<sequence>MDTNFGVCIFSRAMLGSASGPHGYLPLPVPPKGKTAIPRAWPCPQDSQISQPGLALNHVQVSYSLSTEDGLSSILLKDSGRFEIQDLSLVASQVMQVESKKVAQLIRVFGFLTRSLQFLLPPGGERDNDRGEGDQMRRL</sequence>
<name>A0A6B0R9S7_9CETA</name>
<dbReference type="EMBL" id="VBQZ03000034">
    <property type="protein sequence ID" value="MXQ86620.1"/>
    <property type="molecule type" value="Genomic_DNA"/>
</dbReference>
<protein>
    <submittedName>
        <fullName evidence="1">Uncharacterized protein</fullName>
    </submittedName>
</protein>
<dbReference type="AlphaFoldDB" id="A0A6B0R9S7"/>
<evidence type="ECO:0000313" key="1">
    <source>
        <dbReference type="EMBL" id="MXQ86620.1"/>
    </source>
</evidence>
<evidence type="ECO:0000313" key="2">
    <source>
        <dbReference type="Proteomes" id="UP000322234"/>
    </source>
</evidence>
<reference evidence="1" key="1">
    <citation type="submission" date="2019-10" db="EMBL/GenBank/DDBJ databases">
        <title>The sequence and de novo assembly of the wild yak genome.</title>
        <authorList>
            <person name="Liu Y."/>
        </authorList>
    </citation>
    <scope>NUCLEOTIDE SEQUENCE [LARGE SCALE GENOMIC DNA]</scope>
    <source>
        <strain evidence="1">WY2019</strain>
    </source>
</reference>
<dbReference type="Proteomes" id="UP000322234">
    <property type="component" value="Unassembled WGS sequence"/>
</dbReference>
<proteinExistence type="predicted"/>
<organism evidence="1 2">
    <name type="scientific">Bos mutus</name>
    <name type="common">wild yak</name>
    <dbReference type="NCBI Taxonomy" id="72004"/>
    <lineage>
        <taxon>Eukaryota</taxon>
        <taxon>Metazoa</taxon>
        <taxon>Chordata</taxon>
        <taxon>Craniata</taxon>
        <taxon>Vertebrata</taxon>
        <taxon>Euteleostomi</taxon>
        <taxon>Mammalia</taxon>
        <taxon>Eutheria</taxon>
        <taxon>Laurasiatheria</taxon>
        <taxon>Artiodactyla</taxon>
        <taxon>Ruminantia</taxon>
        <taxon>Pecora</taxon>
        <taxon>Bovidae</taxon>
        <taxon>Bovinae</taxon>
        <taxon>Bos</taxon>
    </lineage>
</organism>
<keyword evidence="2" id="KW-1185">Reference proteome</keyword>
<comment type="caution">
    <text evidence="1">The sequence shown here is derived from an EMBL/GenBank/DDBJ whole genome shotgun (WGS) entry which is preliminary data.</text>
</comment>
<gene>
    <name evidence="1" type="ORF">E5288_WYG013142</name>
</gene>
<accession>A0A6B0R9S7</accession>